<keyword evidence="2" id="KW-1185">Reference proteome</keyword>
<dbReference type="EMBL" id="KV417540">
    <property type="protein sequence ID" value="KZP22332.1"/>
    <property type="molecule type" value="Genomic_DNA"/>
</dbReference>
<dbReference type="OrthoDB" id="2576311at2759"/>
<sequence length="92" mass="10097">IIPFLGTNCTCNTVVFNLWSACLQSQDEAPLSFTQWTAPCHENKTQVTYGDYPMHGAAKGVQIPTWAYINVTAEGQYDSDGVNDSECAHINP</sequence>
<name>A0A166KWQ7_9AGAM</name>
<dbReference type="Proteomes" id="UP000076532">
    <property type="component" value="Unassembled WGS sequence"/>
</dbReference>
<accession>A0A166KWQ7</accession>
<evidence type="ECO:0000313" key="1">
    <source>
        <dbReference type="EMBL" id="KZP22332.1"/>
    </source>
</evidence>
<evidence type="ECO:0000313" key="2">
    <source>
        <dbReference type="Proteomes" id="UP000076532"/>
    </source>
</evidence>
<organism evidence="1 2">
    <name type="scientific">Athelia psychrophila</name>
    <dbReference type="NCBI Taxonomy" id="1759441"/>
    <lineage>
        <taxon>Eukaryota</taxon>
        <taxon>Fungi</taxon>
        <taxon>Dikarya</taxon>
        <taxon>Basidiomycota</taxon>
        <taxon>Agaricomycotina</taxon>
        <taxon>Agaricomycetes</taxon>
        <taxon>Agaricomycetidae</taxon>
        <taxon>Atheliales</taxon>
        <taxon>Atheliaceae</taxon>
        <taxon>Athelia</taxon>
    </lineage>
</organism>
<proteinExistence type="predicted"/>
<dbReference type="AlphaFoldDB" id="A0A166KWQ7"/>
<protein>
    <submittedName>
        <fullName evidence="1">Uncharacterized protein</fullName>
    </submittedName>
</protein>
<reference evidence="1 2" key="1">
    <citation type="journal article" date="2016" name="Mol. Biol. Evol.">
        <title>Comparative Genomics of Early-Diverging Mushroom-Forming Fungi Provides Insights into the Origins of Lignocellulose Decay Capabilities.</title>
        <authorList>
            <person name="Nagy L.G."/>
            <person name="Riley R."/>
            <person name="Tritt A."/>
            <person name="Adam C."/>
            <person name="Daum C."/>
            <person name="Floudas D."/>
            <person name="Sun H."/>
            <person name="Yadav J.S."/>
            <person name="Pangilinan J."/>
            <person name="Larsson K.H."/>
            <person name="Matsuura K."/>
            <person name="Barry K."/>
            <person name="Labutti K."/>
            <person name="Kuo R."/>
            <person name="Ohm R.A."/>
            <person name="Bhattacharya S.S."/>
            <person name="Shirouzu T."/>
            <person name="Yoshinaga Y."/>
            <person name="Martin F.M."/>
            <person name="Grigoriev I.V."/>
            <person name="Hibbett D.S."/>
        </authorList>
    </citation>
    <scope>NUCLEOTIDE SEQUENCE [LARGE SCALE GENOMIC DNA]</scope>
    <source>
        <strain evidence="1 2">CBS 109695</strain>
    </source>
</reference>
<feature type="non-terminal residue" evidence="1">
    <location>
        <position position="1"/>
    </location>
</feature>
<gene>
    <name evidence="1" type="ORF">FIBSPDRAFT_859635</name>
</gene>